<evidence type="ECO:0000256" key="1">
    <source>
        <dbReference type="SAM" id="SignalP"/>
    </source>
</evidence>
<feature type="signal peptide" evidence="1">
    <location>
        <begin position="1"/>
        <end position="20"/>
    </location>
</feature>
<name>A0A0D0DH45_9AGAM</name>
<dbReference type="AlphaFoldDB" id="A0A0D0DH45"/>
<protein>
    <recommendedName>
        <fullName evidence="4">Secreted protein</fullName>
    </recommendedName>
</protein>
<accession>A0A0D0DH45</accession>
<reference evidence="3" key="2">
    <citation type="submission" date="2015-01" db="EMBL/GenBank/DDBJ databases">
        <title>Evolutionary Origins and Diversification of the Mycorrhizal Mutualists.</title>
        <authorList>
            <consortium name="DOE Joint Genome Institute"/>
            <consortium name="Mycorrhizal Genomics Consortium"/>
            <person name="Kohler A."/>
            <person name="Kuo A."/>
            <person name="Nagy L.G."/>
            <person name="Floudas D."/>
            <person name="Copeland A."/>
            <person name="Barry K.W."/>
            <person name="Cichocki N."/>
            <person name="Veneault-Fourrey C."/>
            <person name="LaButti K."/>
            <person name="Lindquist E.A."/>
            <person name="Lipzen A."/>
            <person name="Lundell T."/>
            <person name="Morin E."/>
            <person name="Murat C."/>
            <person name="Riley R."/>
            <person name="Ohm R."/>
            <person name="Sun H."/>
            <person name="Tunlid A."/>
            <person name="Henrissat B."/>
            <person name="Grigoriev I.V."/>
            <person name="Hibbett D.S."/>
            <person name="Martin F."/>
        </authorList>
    </citation>
    <scope>NUCLEOTIDE SEQUENCE [LARGE SCALE GENOMIC DNA]</scope>
    <source>
        <strain evidence="3">Ve08.2h10</strain>
    </source>
</reference>
<dbReference type="EMBL" id="KN825955">
    <property type="protein sequence ID" value="KIK80699.1"/>
    <property type="molecule type" value="Genomic_DNA"/>
</dbReference>
<dbReference type="InParanoid" id="A0A0D0DH45"/>
<sequence>MKSFVPLLAVLTSLTAYGHWHVGVQAAATDLKKTLQCSDCAETLRGIGLNSPPCVDSKGVTACQYAATRPGGPLQYCYWNKEGDLQRYWKGGHSDVTCPKKVRALIGTDNCTKCR</sequence>
<dbReference type="Proteomes" id="UP000054538">
    <property type="component" value="Unassembled WGS sequence"/>
</dbReference>
<evidence type="ECO:0008006" key="4">
    <source>
        <dbReference type="Google" id="ProtNLM"/>
    </source>
</evidence>
<proteinExistence type="predicted"/>
<feature type="chain" id="PRO_5002209096" description="Secreted protein" evidence="1">
    <location>
        <begin position="21"/>
        <end position="115"/>
    </location>
</feature>
<evidence type="ECO:0000313" key="2">
    <source>
        <dbReference type="EMBL" id="KIK80699.1"/>
    </source>
</evidence>
<reference evidence="2 3" key="1">
    <citation type="submission" date="2014-04" db="EMBL/GenBank/DDBJ databases">
        <authorList>
            <consortium name="DOE Joint Genome Institute"/>
            <person name="Kuo A."/>
            <person name="Kohler A."/>
            <person name="Jargeat P."/>
            <person name="Nagy L.G."/>
            <person name="Floudas D."/>
            <person name="Copeland A."/>
            <person name="Barry K.W."/>
            <person name="Cichocki N."/>
            <person name="Veneault-Fourrey C."/>
            <person name="LaButti K."/>
            <person name="Lindquist E.A."/>
            <person name="Lipzen A."/>
            <person name="Lundell T."/>
            <person name="Morin E."/>
            <person name="Murat C."/>
            <person name="Sun H."/>
            <person name="Tunlid A."/>
            <person name="Henrissat B."/>
            <person name="Grigoriev I.V."/>
            <person name="Hibbett D.S."/>
            <person name="Martin F."/>
            <person name="Nordberg H.P."/>
            <person name="Cantor M.N."/>
            <person name="Hua S.X."/>
        </authorList>
    </citation>
    <scope>NUCLEOTIDE SEQUENCE [LARGE SCALE GENOMIC DNA]</scope>
    <source>
        <strain evidence="2 3">Ve08.2h10</strain>
    </source>
</reference>
<keyword evidence="3" id="KW-1185">Reference proteome</keyword>
<gene>
    <name evidence="2" type="ORF">PAXRUDRAFT_833376</name>
</gene>
<keyword evidence="1" id="KW-0732">Signal</keyword>
<organism evidence="2 3">
    <name type="scientific">Paxillus rubicundulus Ve08.2h10</name>
    <dbReference type="NCBI Taxonomy" id="930991"/>
    <lineage>
        <taxon>Eukaryota</taxon>
        <taxon>Fungi</taxon>
        <taxon>Dikarya</taxon>
        <taxon>Basidiomycota</taxon>
        <taxon>Agaricomycotina</taxon>
        <taxon>Agaricomycetes</taxon>
        <taxon>Agaricomycetidae</taxon>
        <taxon>Boletales</taxon>
        <taxon>Paxilineae</taxon>
        <taxon>Paxillaceae</taxon>
        <taxon>Paxillus</taxon>
    </lineage>
</organism>
<evidence type="ECO:0000313" key="3">
    <source>
        <dbReference type="Proteomes" id="UP000054538"/>
    </source>
</evidence>
<dbReference type="HOGENOM" id="CLU_2109793_0_0_1"/>